<feature type="transmembrane region" description="Helical" evidence="2">
    <location>
        <begin position="837"/>
        <end position="859"/>
    </location>
</feature>
<dbReference type="Proteomes" id="UP000000702">
    <property type="component" value="Unassembled WGS sequence"/>
</dbReference>
<evidence type="ECO:0000256" key="2">
    <source>
        <dbReference type="SAM" id="Phobius"/>
    </source>
</evidence>
<feature type="region of interest" description="Disordered" evidence="1">
    <location>
        <begin position="401"/>
        <end position="481"/>
    </location>
</feature>
<name>F9WEV6_TRYCI</name>
<keyword evidence="4" id="KW-1185">Reference proteome</keyword>
<feature type="region of interest" description="Disordered" evidence="1">
    <location>
        <begin position="508"/>
        <end position="537"/>
    </location>
</feature>
<feature type="transmembrane region" description="Helical" evidence="2">
    <location>
        <begin position="668"/>
        <end position="691"/>
    </location>
</feature>
<keyword evidence="2" id="KW-1133">Transmembrane helix</keyword>
<dbReference type="VEuPathDB" id="TriTrypDB:TcIL3000_0_08230"/>
<evidence type="ECO:0000313" key="3">
    <source>
        <dbReference type="EMBL" id="CCD15822.1"/>
    </source>
</evidence>
<protein>
    <submittedName>
        <fullName evidence="3">WGS project CAEQ00000000 data, annotated contig 317</fullName>
    </submittedName>
</protein>
<sequence>MVGNETYERSHVSRKSGSCEIMEEPPHIGLKDGVVLDKTPTTVTSMGQLRTGSHDFNSGANFAASGSRDANCISGMIWCRGAPKAGPVGMGPGSTCTYKRGDSSQTTETWSQRSWLHQEIGSHSRGSESVELTPTLPVEAGTIGDEAQQMGISTPYAPYGEVTPAAAESHAPKPGVAPTHSSLFYPHGFQCRPPVLLHYVSLAGWRTVPGGWDFFTHRRLKRGDVIGHAVRWLHNARPRDRFVFTISPVEPKAEGSVENMWEKLRKRFFGDPPAFASYRGKQVSHSHSEAECAGLDNCEPMSLPICLRTLLQRNTGNSASGDRAVHEQQRSVAGVEVVEVMHADVTAIDYSPRLLTSRLAIEAKAVYVYFFNSMEDVFDYYECPEALALIDQQERMGVSNTVPWDCPSDAKKSSGSVGSSARNSGVNTHPLTAPALSTRFRKPSNEKKVTSSSQHVDVNQRHVEPSHHRDDHISRKEPRLSGEECGHFVRQEWRSSSCCSTTAQEALPTSPNISAAPHTEAKCEGSQEVGGRDTLPGRYVHSRKVPMSTNMYFDTIVTLHSEDPDFNAVLREVLIPEPGTHPYTASPGEQRRLLSMYEGGMPAWTVFLAATGLPYRRALRLTFVGLVNLWPIVSLFVGLYDLYKHLPQMKVFLSSTLEPFLDWVEEHVAVRVSMMVTYIVSVCLTVASAFISFLSQFYLMELVLYPLSIFSFLLKPPARLLFNVLLTSLSIITSFLSLLWVTLKVLFVGPFLFVSHVAALDIGLFASAGGGSVIPAAVEGTSLTMKWWRAWQEFWVTVAAPVKNLAKAWYDSVVHLCLSTARREASIRRWYTAKLHAAVALMETVYECILPPFVIMWAVLGRRCMNAAMTFVVGFLLWRLLEFEWQFVAEQGLLRIFSLGMLRDGKEAAVATPVQGMETEIGVASATYAAVGDAYVLLLDIADDIYSFVIAQVCRTDFGWFSAVTFFDVCAPSRS</sequence>
<accession>F9WEV6</accession>
<feature type="transmembrane region" description="Helical" evidence="2">
    <location>
        <begin position="721"/>
        <end position="741"/>
    </location>
</feature>
<feature type="transmembrane region" description="Helical" evidence="2">
    <location>
        <begin position="621"/>
        <end position="643"/>
    </location>
</feature>
<keyword evidence="2" id="KW-0812">Transmembrane</keyword>
<dbReference type="EMBL" id="CAEQ01002067">
    <property type="protein sequence ID" value="CCD15822.1"/>
    <property type="molecule type" value="Genomic_DNA"/>
</dbReference>
<organism evidence="3 4">
    <name type="scientific">Trypanosoma congolense (strain IL3000)</name>
    <dbReference type="NCBI Taxonomy" id="1068625"/>
    <lineage>
        <taxon>Eukaryota</taxon>
        <taxon>Discoba</taxon>
        <taxon>Euglenozoa</taxon>
        <taxon>Kinetoplastea</taxon>
        <taxon>Metakinetoplastina</taxon>
        <taxon>Trypanosomatida</taxon>
        <taxon>Trypanosomatidae</taxon>
        <taxon>Trypanosoma</taxon>
        <taxon>Nannomonas</taxon>
    </lineage>
</organism>
<feature type="transmembrane region" description="Helical" evidence="2">
    <location>
        <begin position="753"/>
        <end position="778"/>
    </location>
</feature>
<reference evidence="4" key="1">
    <citation type="submission" date="2011-07" db="EMBL/GenBank/DDBJ databases">
        <title>Divergent evolution of antigenic variation in African trypanosomes.</title>
        <authorList>
            <person name="Jackson A.P."/>
            <person name="Berry A."/>
            <person name="Allison H.C."/>
            <person name="Burton P."/>
            <person name="Anderson J."/>
            <person name="Aslett M."/>
            <person name="Brown R."/>
            <person name="Corton N."/>
            <person name="Harris D."/>
            <person name="Hauser H."/>
            <person name="Gamble J."/>
            <person name="Gilderthorp R."/>
            <person name="McQuillan J."/>
            <person name="Quail M.A."/>
            <person name="Sanders M."/>
            <person name="Van Tonder A."/>
            <person name="Ginger M.L."/>
            <person name="Donelson J.E."/>
            <person name="Field M.C."/>
            <person name="Barry J.D."/>
            <person name="Berriman M."/>
            <person name="Hertz-Fowler C."/>
        </authorList>
    </citation>
    <scope>NUCLEOTIDE SEQUENCE [LARGE SCALE GENOMIC DNA]</scope>
    <source>
        <strain evidence="4">IL3000</strain>
    </source>
</reference>
<dbReference type="AlphaFoldDB" id="F9WEV6"/>
<comment type="caution">
    <text evidence="3">The sequence shown here is derived from an EMBL/GenBank/DDBJ whole genome shotgun (WGS) entry which is preliminary data.</text>
</comment>
<dbReference type="OMA" id="GWDYFSH"/>
<gene>
    <name evidence="3" type="ORF">TCIL3000_0_08230</name>
</gene>
<feature type="compositionally biased region" description="Low complexity" evidence="1">
    <location>
        <begin position="413"/>
        <end position="427"/>
    </location>
</feature>
<proteinExistence type="predicted"/>
<dbReference type="PANTHER" id="PTHR34553:SF4">
    <property type="entry name" value="G1_S-SPECIFIC CYCLIN-E PROTEIN"/>
    <property type="match status" value="1"/>
</dbReference>
<dbReference type="PANTHER" id="PTHR34553">
    <property type="entry name" value="OS05G0597400 PROTEIN"/>
    <property type="match status" value="1"/>
</dbReference>
<evidence type="ECO:0000256" key="1">
    <source>
        <dbReference type="SAM" id="MobiDB-lite"/>
    </source>
</evidence>
<reference evidence="3 4" key="2">
    <citation type="journal article" date="2012" name="Proc. Natl. Acad. Sci. U.S.A.">
        <title>Antigenic diversity is generated by distinct evolutionary mechanisms in African trypanosome species.</title>
        <authorList>
            <person name="Jackson A.P."/>
            <person name="Berry A."/>
            <person name="Aslett M."/>
            <person name="Allison H.C."/>
            <person name="Burton P."/>
            <person name="Vavrova-Anderson J."/>
            <person name="Brown R."/>
            <person name="Browne H."/>
            <person name="Corton N."/>
            <person name="Hauser H."/>
            <person name="Gamble J."/>
            <person name="Gilderthorp R."/>
            <person name="Marcello L."/>
            <person name="McQuillan J."/>
            <person name="Otto T.D."/>
            <person name="Quail M.A."/>
            <person name="Sanders M.J."/>
            <person name="van Tonder A."/>
            <person name="Ginger M.L."/>
            <person name="Field M.C."/>
            <person name="Barry J.D."/>
            <person name="Hertz-Fowler C."/>
            <person name="Berriman M."/>
        </authorList>
    </citation>
    <scope>NUCLEOTIDE SEQUENCE [LARGE SCALE GENOMIC DNA]</scope>
    <source>
        <strain evidence="3 4">IL3000</strain>
    </source>
</reference>
<keyword evidence="2" id="KW-0472">Membrane</keyword>
<evidence type="ECO:0000313" key="4">
    <source>
        <dbReference type="Proteomes" id="UP000000702"/>
    </source>
</evidence>
<feature type="compositionally biased region" description="Basic and acidic residues" evidence="1">
    <location>
        <begin position="458"/>
        <end position="481"/>
    </location>
</feature>